<organism evidence="2 3">
    <name type="scientific">Candidatus Amunia macphersoniae</name>
    <dbReference type="NCBI Taxonomy" id="3127014"/>
    <lineage>
        <taxon>Bacteria</taxon>
        <taxon>Bacillati</taxon>
        <taxon>Candidatus Dormiibacterota</taxon>
        <taxon>Candidatus Dormibacteria</taxon>
        <taxon>Candidatus Aeolococcales</taxon>
        <taxon>Candidatus Aeolococcaceae</taxon>
        <taxon>Candidatus Amunia</taxon>
    </lineage>
</organism>
<protein>
    <submittedName>
        <fullName evidence="2">Uncharacterized protein</fullName>
    </submittedName>
</protein>
<dbReference type="Proteomes" id="UP000614410">
    <property type="component" value="Unassembled WGS sequence"/>
</dbReference>
<accession>A0A934KFA4</accession>
<feature type="compositionally biased region" description="Polar residues" evidence="1">
    <location>
        <begin position="253"/>
        <end position="264"/>
    </location>
</feature>
<dbReference type="EMBL" id="JAEKNN010000015">
    <property type="protein sequence ID" value="MBJ7608456.1"/>
    <property type="molecule type" value="Genomic_DNA"/>
</dbReference>
<comment type="caution">
    <text evidence="2">The sequence shown here is derived from an EMBL/GenBank/DDBJ whole genome shotgun (WGS) entry which is preliminary data.</text>
</comment>
<sequence length="408" mass="43317">MIDQEGADSAEGGGFDPIPLLPRGALVFESIPLRAIVVEALTPAIGDGTLVVRDGERGAVILVRGGTVLEAHILDGDGSRTGSGLLREIQTWGDASVWAERLGSSLVDLCGTLLHGDTLYDDLRLSWTHWPSLLADLGRRRGAYVVEITTPVGRGVTCMADGRQALSYTDIHPSLGDPALLEAMASNKEGMVRVRRVAADQFQVELELDGAAQGHAGRDGAGPRPAAPTGAPATDGSTPPVPRATDTEERSVPSRQWPSTTWNRTDPAGEADEAAEADLTADATEAGALTDVAWVPPWEARWRDAPEPTAEPATTAPTYAQWKVNTVAVPSGPVTVGEVLDHLRRIAQRRLQRSASRVETVLDEGAQEQRPVGPVLDEIRAMSIRGVMPATVADMVDEMIAAVEQRPG</sequence>
<evidence type="ECO:0000313" key="2">
    <source>
        <dbReference type="EMBL" id="MBJ7608456.1"/>
    </source>
</evidence>
<feature type="region of interest" description="Disordered" evidence="1">
    <location>
        <begin position="213"/>
        <end position="273"/>
    </location>
</feature>
<feature type="compositionally biased region" description="Low complexity" evidence="1">
    <location>
        <begin position="222"/>
        <end position="238"/>
    </location>
</feature>
<proteinExistence type="predicted"/>
<reference evidence="2 3" key="1">
    <citation type="submission" date="2020-10" db="EMBL/GenBank/DDBJ databases">
        <title>Ca. Dormibacterota MAGs.</title>
        <authorList>
            <person name="Montgomery K."/>
        </authorList>
    </citation>
    <scope>NUCLEOTIDE SEQUENCE [LARGE SCALE GENOMIC DNA]</scope>
    <source>
        <strain evidence="2">Mitchell_Peninsula_5</strain>
    </source>
</reference>
<gene>
    <name evidence="2" type="ORF">JF887_03360</name>
</gene>
<dbReference type="AlphaFoldDB" id="A0A934KFA4"/>
<evidence type="ECO:0000313" key="3">
    <source>
        <dbReference type="Proteomes" id="UP000614410"/>
    </source>
</evidence>
<evidence type="ECO:0000256" key="1">
    <source>
        <dbReference type="SAM" id="MobiDB-lite"/>
    </source>
</evidence>
<name>A0A934KFA4_9BACT</name>